<dbReference type="GO" id="GO:0003677">
    <property type="term" value="F:DNA binding"/>
    <property type="evidence" value="ECO:0007669"/>
    <property type="project" value="UniProtKB-UniRule"/>
</dbReference>
<dbReference type="InterPro" id="IPR005759">
    <property type="entry name" value="Nth"/>
</dbReference>
<dbReference type="PANTHER" id="PTHR10359">
    <property type="entry name" value="A/G-SPECIFIC ADENINE GLYCOSYLASE/ENDONUCLEASE III"/>
    <property type="match status" value="1"/>
</dbReference>
<evidence type="ECO:0000256" key="3">
    <source>
        <dbReference type="ARBA" id="ARBA00022723"/>
    </source>
</evidence>
<dbReference type="InterPro" id="IPR002589">
    <property type="entry name" value="Macro_dom"/>
</dbReference>
<dbReference type="GO" id="GO:0140078">
    <property type="term" value="F:class I DNA-(apurinic or apyrimidinic site) endonuclease activity"/>
    <property type="evidence" value="ECO:0007669"/>
    <property type="project" value="UniProtKB-EC"/>
</dbReference>
<proteinExistence type="inferred from homology"/>
<dbReference type="SMART" id="SM00525">
    <property type="entry name" value="FES"/>
    <property type="match status" value="1"/>
</dbReference>
<keyword evidence="9 12" id="KW-0234">DNA repair</keyword>
<evidence type="ECO:0000256" key="11">
    <source>
        <dbReference type="ARBA" id="ARBA00023295"/>
    </source>
</evidence>
<dbReference type="PANTHER" id="PTHR10359:SF18">
    <property type="entry name" value="ENDONUCLEASE III"/>
    <property type="match status" value="1"/>
</dbReference>
<organism evidence="14 15">
    <name type="scientific">Candidatus Hakubella thermalkaliphila</name>
    <dbReference type="NCBI Taxonomy" id="2754717"/>
    <lineage>
        <taxon>Bacteria</taxon>
        <taxon>Bacillati</taxon>
        <taxon>Actinomycetota</taxon>
        <taxon>Actinomycetota incertae sedis</taxon>
        <taxon>Candidatus Hakubellales</taxon>
        <taxon>Candidatus Hakubellaceae</taxon>
        <taxon>Candidatus Hakubella</taxon>
    </lineage>
</organism>
<reference evidence="14 15" key="1">
    <citation type="journal article" date="2020" name="Front. Microbiol.">
        <title>Single-cell genomics of novel Actinobacteria with the Wood-Ljungdahl pathway discovered in a serpentinizing system.</title>
        <authorList>
            <person name="Merino N."/>
            <person name="Kawai M."/>
            <person name="Boyd E.S."/>
            <person name="Colman D.R."/>
            <person name="McGlynn S.E."/>
            <person name="Nealson K.H."/>
            <person name="Kurokawa K."/>
            <person name="Hongoh Y."/>
        </authorList>
    </citation>
    <scope>NUCLEOTIDE SEQUENCE [LARGE SCALE GENOMIC DNA]</scope>
    <source>
        <strain evidence="14 15">S42</strain>
    </source>
</reference>
<dbReference type="FunFam" id="1.10.340.30:FF:000001">
    <property type="entry name" value="Endonuclease III"/>
    <property type="match status" value="1"/>
</dbReference>
<keyword evidence="4 12" id="KW-0227">DNA damage</keyword>
<comment type="caution">
    <text evidence="14">The sequence shown here is derived from an EMBL/GenBank/DDBJ whole genome shotgun (WGS) entry which is preliminary data.</text>
</comment>
<keyword evidence="6 12" id="KW-0408">Iron</keyword>
<evidence type="ECO:0000256" key="2">
    <source>
        <dbReference type="ARBA" id="ARBA00022485"/>
    </source>
</evidence>
<dbReference type="Gene3D" id="1.10.1670.10">
    <property type="entry name" value="Helix-hairpin-Helix base-excision DNA repair enzymes (C-terminal)"/>
    <property type="match status" value="1"/>
</dbReference>
<evidence type="ECO:0000256" key="8">
    <source>
        <dbReference type="ARBA" id="ARBA00023125"/>
    </source>
</evidence>
<feature type="binding site" evidence="12">
    <location>
        <position position="387"/>
    </location>
    <ligand>
        <name>[4Fe-4S] cluster</name>
        <dbReference type="ChEBI" id="CHEBI:49883"/>
    </ligand>
</feature>
<sequence>MTTITIRGTTLSLIQGDITKQQTEAIVNAANSSLMGGGGVDGAIHRAGGPAILQECKEIVSQQGRLPTGEAVITTGGNLRAKFVIHTVGPIWRGGTRGEPELLRNCYLNSLKLAKEKGIRTISFPSISTGAYGYPIDKAARVAIKAIVDFLETNEGIDEVALVLFDGNTYKAYQEVLDTEATMKDPRVHILEVLEILEREYPEARIILNWRTPLELLIATILAAQCTDERVNEVTKDLFKKYQSAEDFAAADIRTLEEEIRPTGFYRNKAKSIISCCLALVEKHRGEVPNSLDDLVSLPGVGRKTANIVLGNAYGQEAIAVDTHVGRVTTRMGLAISKDPDKIEEELCEVIPQNKWTRSTHLFGFHGRKICHAKKPLCSSCVVRDFCQTGAFLLIGYKDCHEERVCSSTVD</sequence>
<dbReference type="GO" id="GO:0019104">
    <property type="term" value="F:DNA N-glycosylase activity"/>
    <property type="evidence" value="ECO:0007669"/>
    <property type="project" value="UniProtKB-UniRule"/>
</dbReference>
<dbReference type="Gene3D" id="1.10.340.30">
    <property type="entry name" value="Hypothetical protein, domain 2"/>
    <property type="match status" value="1"/>
</dbReference>
<dbReference type="EMBL" id="BLSA01000008">
    <property type="protein sequence ID" value="GFP31812.1"/>
    <property type="molecule type" value="Genomic_DNA"/>
</dbReference>
<comment type="cofactor">
    <cofactor evidence="12">
        <name>[4Fe-4S] cluster</name>
        <dbReference type="ChEBI" id="CHEBI:49883"/>
    </cofactor>
    <text evidence="12">Binds 1 [4Fe-4S] cluster.</text>
</comment>
<dbReference type="InterPro" id="IPR004036">
    <property type="entry name" value="Endonuclease-III-like_CS2"/>
</dbReference>
<dbReference type="InterPro" id="IPR023170">
    <property type="entry name" value="HhH_base_excis_C"/>
</dbReference>
<dbReference type="InterPro" id="IPR043472">
    <property type="entry name" value="Macro_dom-like"/>
</dbReference>
<dbReference type="NCBIfam" id="NF001664">
    <property type="entry name" value="PRK00431.1-6"/>
    <property type="match status" value="1"/>
</dbReference>
<feature type="binding site" evidence="12">
    <location>
        <position position="371"/>
    </location>
    <ligand>
        <name>[4Fe-4S] cluster</name>
        <dbReference type="ChEBI" id="CHEBI:49883"/>
    </ligand>
</feature>
<dbReference type="GO" id="GO:0006285">
    <property type="term" value="P:base-excision repair, AP site formation"/>
    <property type="evidence" value="ECO:0007669"/>
    <property type="project" value="TreeGrafter"/>
</dbReference>
<dbReference type="PROSITE" id="PS01155">
    <property type="entry name" value="ENDONUCLEASE_III_2"/>
    <property type="match status" value="1"/>
</dbReference>
<keyword evidence="8 12" id="KW-0238">DNA-binding</keyword>
<comment type="function">
    <text evidence="12">DNA repair enzyme that has both DNA N-glycosylase activity and AP-lyase activity. The DNA N-glycosylase activity releases various damaged pyrimidines from DNA by cleaving the N-glycosidic bond, leaving an AP (apurinic/apyrimidinic) site. The AP-lyase activity cleaves the phosphodiester bond 3' to the AP site by a beta-elimination, leaving a 3'-terminal unsaturated sugar and a product with a terminal 5'-phosphate.</text>
</comment>
<dbReference type="CDD" id="cd00056">
    <property type="entry name" value="ENDO3c"/>
    <property type="match status" value="1"/>
</dbReference>
<dbReference type="HAMAP" id="MF_00942">
    <property type="entry name" value="Nth"/>
    <property type="match status" value="1"/>
</dbReference>
<dbReference type="GO" id="GO:0046872">
    <property type="term" value="F:metal ion binding"/>
    <property type="evidence" value="ECO:0007669"/>
    <property type="project" value="UniProtKB-KW"/>
</dbReference>
<dbReference type="Pfam" id="PF01661">
    <property type="entry name" value="Macro"/>
    <property type="match status" value="1"/>
</dbReference>
<evidence type="ECO:0000256" key="12">
    <source>
        <dbReference type="HAMAP-Rule" id="MF_00942"/>
    </source>
</evidence>
<evidence type="ECO:0000256" key="7">
    <source>
        <dbReference type="ARBA" id="ARBA00023014"/>
    </source>
</evidence>
<dbReference type="Gene3D" id="3.40.220.10">
    <property type="entry name" value="Leucine Aminopeptidase, subunit E, domain 1"/>
    <property type="match status" value="1"/>
</dbReference>
<evidence type="ECO:0000256" key="9">
    <source>
        <dbReference type="ARBA" id="ARBA00023204"/>
    </source>
</evidence>
<evidence type="ECO:0000313" key="14">
    <source>
        <dbReference type="EMBL" id="GFP31812.1"/>
    </source>
</evidence>
<keyword evidence="3 12" id="KW-0479">Metal-binding</keyword>
<dbReference type="InterPro" id="IPR000445">
    <property type="entry name" value="HhH_motif"/>
</dbReference>
<dbReference type="Pfam" id="PF00633">
    <property type="entry name" value="HHH"/>
    <property type="match status" value="1"/>
</dbReference>
<dbReference type="GO" id="GO:0051539">
    <property type="term" value="F:4 iron, 4 sulfur cluster binding"/>
    <property type="evidence" value="ECO:0007669"/>
    <property type="project" value="UniProtKB-UniRule"/>
</dbReference>
<dbReference type="PROSITE" id="PS00764">
    <property type="entry name" value="ENDONUCLEASE_III_1"/>
    <property type="match status" value="1"/>
</dbReference>
<keyword evidence="5 12" id="KW-0378">Hydrolase</keyword>
<dbReference type="SMART" id="SM00506">
    <property type="entry name" value="A1pp"/>
    <property type="match status" value="1"/>
</dbReference>
<dbReference type="Pfam" id="PF10576">
    <property type="entry name" value="EndIII_4Fe-2S"/>
    <property type="match status" value="1"/>
</dbReference>
<feature type="binding site" evidence="12">
    <location>
        <position position="378"/>
    </location>
    <ligand>
        <name>[4Fe-4S] cluster</name>
        <dbReference type="ChEBI" id="CHEBI:49883"/>
    </ligand>
</feature>
<dbReference type="SUPFAM" id="SSF48150">
    <property type="entry name" value="DNA-glycosylase"/>
    <property type="match status" value="1"/>
</dbReference>
<keyword evidence="14" id="KW-0540">Nuclease</keyword>
<dbReference type="InterPro" id="IPR011257">
    <property type="entry name" value="DNA_glycosylase"/>
</dbReference>
<dbReference type="InterPro" id="IPR004035">
    <property type="entry name" value="Endouclease-III_FeS-bd_BS"/>
</dbReference>
<dbReference type="PROSITE" id="PS51154">
    <property type="entry name" value="MACRO"/>
    <property type="match status" value="1"/>
</dbReference>
<evidence type="ECO:0000256" key="6">
    <source>
        <dbReference type="ARBA" id="ARBA00023004"/>
    </source>
</evidence>
<evidence type="ECO:0000256" key="5">
    <source>
        <dbReference type="ARBA" id="ARBA00022801"/>
    </source>
</evidence>
<dbReference type="NCBIfam" id="TIGR01083">
    <property type="entry name" value="nth"/>
    <property type="match status" value="1"/>
</dbReference>
<gene>
    <name evidence="12" type="primary">nth</name>
    <name evidence="14" type="ORF">HKBW3S42_00117</name>
</gene>
<evidence type="ECO:0000256" key="4">
    <source>
        <dbReference type="ARBA" id="ARBA00022763"/>
    </source>
</evidence>
<keyword evidence="7 12" id="KW-0411">Iron-sulfur</keyword>
<evidence type="ECO:0000313" key="15">
    <source>
        <dbReference type="Proteomes" id="UP000568877"/>
    </source>
</evidence>
<dbReference type="InterPro" id="IPR003651">
    <property type="entry name" value="Endonuclease3_FeS-loop_motif"/>
</dbReference>
<dbReference type="InterPro" id="IPR003265">
    <property type="entry name" value="HhH-GPD_domain"/>
</dbReference>
<evidence type="ECO:0000259" key="13">
    <source>
        <dbReference type="PROSITE" id="PS51154"/>
    </source>
</evidence>
<dbReference type="AlphaFoldDB" id="A0A6V8PGQ1"/>
<protein>
    <recommendedName>
        <fullName evidence="12">Endonuclease III</fullName>
        <ecNumber evidence="12">4.2.99.18</ecNumber>
    </recommendedName>
    <alternativeName>
        <fullName evidence="12">DNA-(apurinic or apyrimidinic site) lyase</fullName>
    </alternativeName>
</protein>
<accession>A0A6V8PGQ1</accession>
<feature type="binding site" evidence="12">
    <location>
        <position position="381"/>
    </location>
    <ligand>
        <name>[4Fe-4S] cluster</name>
        <dbReference type="ChEBI" id="CHEBI:49883"/>
    </ligand>
</feature>
<keyword evidence="2 12" id="KW-0004">4Fe-4S</keyword>
<dbReference type="Pfam" id="PF00730">
    <property type="entry name" value="HhH-GPD"/>
    <property type="match status" value="1"/>
</dbReference>
<dbReference type="Proteomes" id="UP000568877">
    <property type="component" value="Unassembled WGS sequence"/>
</dbReference>
<dbReference type="SMART" id="SM00478">
    <property type="entry name" value="ENDO3c"/>
    <property type="match status" value="1"/>
</dbReference>
<comment type="catalytic activity">
    <reaction evidence="12">
        <text>2'-deoxyribonucleotide-(2'-deoxyribose 5'-phosphate)-2'-deoxyribonucleotide-DNA = a 3'-end 2'-deoxyribonucleotide-(2,3-dehydro-2,3-deoxyribose 5'-phosphate)-DNA + a 5'-end 5'-phospho-2'-deoxyribonucleoside-DNA + H(+)</text>
        <dbReference type="Rhea" id="RHEA:66592"/>
        <dbReference type="Rhea" id="RHEA-COMP:13180"/>
        <dbReference type="Rhea" id="RHEA-COMP:16897"/>
        <dbReference type="Rhea" id="RHEA-COMP:17067"/>
        <dbReference type="ChEBI" id="CHEBI:15378"/>
        <dbReference type="ChEBI" id="CHEBI:136412"/>
        <dbReference type="ChEBI" id="CHEBI:157695"/>
        <dbReference type="ChEBI" id="CHEBI:167181"/>
        <dbReference type="EC" id="4.2.99.18"/>
    </reaction>
</comment>
<name>A0A6V8PGQ1_9ACTN</name>
<dbReference type="EC" id="4.2.99.18" evidence="12"/>
<keyword evidence="10 12" id="KW-0456">Lyase</keyword>
<keyword evidence="11 12" id="KW-0326">Glycosidase</keyword>
<keyword evidence="14" id="KW-0255">Endonuclease</keyword>
<dbReference type="FunFam" id="1.10.1670.10:FF:000001">
    <property type="entry name" value="Endonuclease III"/>
    <property type="match status" value="1"/>
</dbReference>
<comment type="similarity">
    <text evidence="1 12">Belongs to the Nth/MutY family.</text>
</comment>
<dbReference type="SUPFAM" id="SSF52949">
    <property type="entry name" value="Macro domain-like"/>
    <property type="match status" value="1"/>
</dbReference>
<evidence type="ECO:0000256" key="1">
    <source>
        <dbReference type="ARBA" id="ARBA00008343"/>
    </source>
</evidence>
<dbReference type="CDD" id="cd02908">
    <property type="entry name" value="Macro_OAADPr_deacetylase"/>
    <property type="match status" value="1"/>
</dbReference>
<feature type="domain" description="Macro" evidence="13">
    <location>
        <begin position="1"/>
        <end position="181"/>
    </location>
</feature>
<evidence type="ECO:0000256" key="10">
    <source>
        <dbReference type="ARBA" id="ARBA00023239"/>
    </source>
</evidence>